<feature type="region of interest" description="Disordered" evidence="1">
    <location>
        <begin position="661"/>
        <end position="692"/>
    </location>
</feature>
<gene>
    <name evidence="2" type="ORF">FSB_LOCUS35646</name>
</gene>
<feature type="compositionally biased region" description="Basic and acidic residues" evidence="1">
    <location>
        <begin position="454"/>
        <end position="480"/>
    </location>
</feature>
<accession>A0A2N9H864</accession>
<feature type="region of interest" description="Disordered" evidence="1">
    <location>
        <begin position="443"/>
        <end position="480"/>
    </location>
</feature>
<sequence>MVLEVVGSDPKVGIKEAIKASPLRVGTQMAPFSSSAMTMGNIGTARPLRDPWYQMKGLFPAVPPVTSMTVSSMYWVSKEFFGSVEKAWIPYPEGIVDLQIKRGVLKPVLLQLDYPSGIVETWVDWVDEELVDNEFVEVLQEAGVFEAIGEFTVTIEDVANLLMLPILGDVDPTRLRLIAAESMIEEELIEGFGGKGASFGGHLAKHSTWVTTFRRRSNESEKYVRCAAFVDFWLTKFVFCEHPHYAMHPLVFRASCRVVASVINMSLLQACLWEHLKEYRSASGLKEGDMTRISYLASVKAARVMGIFVEYVRGGTSSNIPMPGLRVKPPSNFRILHNVASGNCYDSRQGASYVEWHEEKLSWKVFRTHLPPEWASTHSTFIKDEGGRSKKGKRVAEESPVAPIDPSKEGKKKARVHVAPATSFPITSIDVLATSKPVSPSIVVTRGSARRTRRKDEKGSRDLPIDLSVEDKSPSRGEETSAKAVKDFTGNVDAAVDIGNTLIEEGVHVNATAGEFSTLNERIDLDIDLAGDNGVETAGAQTELAPMAGVETHNDSIRDDVIIVRPHTSPATHDSLGIELPPMIESTKVVEPATIAGRLVEEPSRPFNSDDYFAGLGAFLDTMRPSYVSLPMIRDKLIAHAAPTSEGVIDPNNLALIPHGGTSATVSGDGTSSNDSKGLRGGVLDQDAQDPYDDMDDNLVVREVPAPFFGEMVDTSSSSGEDIEVSPARGDDLDLTLRVPYSRLHGELSTFFNVFLLGINEDYGRGGKPRPAFPLATWRGCLSEGSTISTAEGLTQFLEDSTKEIYNDHSPRHFWSLHKRFGDFTSGFKFGCGSSSFYLRLLSDVLCDMRRTLLELVTERKLQDWRGIARKLIDLGFAVDFLLERIRELEAKMNGLTSCCPIGQLVCWLCPYPWTD</sequence>
<protein>
    <recommendedName>
        <fullName evidence="3">Aminotransferase-like plant mobile domain-containing protein</fullName>
    </recommendedName>
</protein>
<evidence type="ECO:0008006" key="3">
    <source>
        <dbReference type="Google" id="ProtNLM"/>
    </source>
</evidence>
<reference evidence="2" key="1">
    <citation type="submission" date="2018-02" db="EMBL/GenBank/DDBJ databases">
        <authorList>
            <person name="Cohen D.B."/>
            <person name="Kent A.D."/>
        </authorList>
    </citation>
    <scope>NUCLEOTIDE SEQUENCE</scope>
</reference>
<organism evidence="2">
    <name type="scientific">Fagus sylvatica</name>
    <name type="common">Beechnut</name>
    <dbReference type="NCBI Taxonomy" id="28930"/>
    <lineage>
        <taxon>Eukaryota</taxon>
        <taxon>Viridiplantae</taxon>
        <taxon>Streptophyta</taxon>
        <taxon>Embryophyta</taxon>
        <taxon>Tracheophyta</taxon>
        <taxon>Spermatophyta</taxon>
        <taxon>Magnoliopsida</taxon>
        <taxon>eudicotyledons</taxon>
        <taxon>Gunneridae</taxon>
        <taxon>Pentapetalae</taxon>
        <taxon>rosids</taxon>
        <taxon>fabids</taxon>
        <taxon>Fagales</taxon>
        <taxon>Fagaceae</taxon>
        <taxon>Fagus</taxon>
    </lineage>
</organism>
<dbReference type="EMBL" id="OIVN01002958">
    <property type="protein sequence ID" value="SPD07764.1"/>
    <property type="molecule type" value="Genomic_DNA"/>
</dbReference>
<name>A0A2N9H864_FAGSY</name>
<evidence type="ECO:0000313" key="2">
    <source>
        <dbReference type="EMBL" id="SPD07764.1"/>
    </source>
</evidence>
<feature type="compositionally biased region" description="Polar residues" evidence="1">
    <location>
        <begin position="662"/>
        <end position="676"/>
    </location>
</feature>
<feature type="region of interest" description="Disordered" evidence="1">
    <location>
        <begin position="382"/>
        <end position="416"/>
    </location>
</feature>
<proteinExistence type="predicted"/>
<dbReference type="AlphaFoldDB" id="A0A2N9H864"/>
<evidence type="ECO:0000256" key="1">
    <source>
        <dbReference type="SAM" id="MobiDB-lite"/>
    </source>
</evidence>